<sequence length="88" mass="9793">MAQGIDQSVIDNLDTWTCRTENGLSTYLSFFPHISSTLAADYRCGWSFPCSRQPDSASGRKNSKDHGVDQGIEVDNVAMMNIPDDRYS</sequence>
<evidence type="ECO:0000313" key="3">
    <source>
        <dbReference type="Proteomes" id="UP001303046"/>
    </source>
</evidence>
<comment type="caution">
    <text evidence="2">The sequence shown here is derived from an EMBL/GenBank/DDBJ whole genome shotgun (WGS) entry which is preliminary data.</text>
</comment>
<dbReference type="Proteomes" id="UP001303046">
    <property type="component" value="Unassembled WGS sequence"/>
</dbReference>
<evidence type="ECO:0000256" key="1">
    <source>
        <dbReference type="SAM" id="MobiDB-lite"/>
    </source>
</evidence>
<evidence type="ECO:0008006" key="4">
    <source>
        <dbReference type="Google" id="ProtNLM"/>
    </source>
</evidence>
<organism evidence="2 3">
    <name type="scientific">Necator americanus</name>
    <name type="common">Human hookworm</name>
    <dbReference type="NCBI Taxonomy" id="51031"/>
    <lineage>
        <taxon>Eukaryota</taxon>
        <taxon>Metazoa</taxon>
        <taxon>Ecdysozoa</taxon>
        <taxon>Nematoda</taxon>
        <taxon>Chromadorea</taxon>
        <taxon>Rhabditida</taxon>
        <taxon>Rhabditina</taxon>
        <taxon>Rhabditomorpha</taxon>
        <taxon>Strongyloidea</taxon>
        <taxon>Ancylostomatidae</taxon>
        <taxon>Bunostominae</taxon>
        <taxon>Necator</taxon>
    </lineage>
</organism>
<reference evidence="2 3" key="1">
    <citation type="submission" date="2023-08" db="EMBL/GenBank/DDBJ databases">
        <title>A Necator americanus chromosomal reference genome.</title>
        <authorList>
            <person name="Ilik V."/>
            <person name="Petrzelkova K.J."/>
            <person name="Pardy F."/>
            <person name="Fuh T."/>
            <person name="Niatou-Singa F.S."/>
            <person name="Gouil Q."/>
            <person name="Baker L."/>
            <person name="Ritchie M.E."/>
            <person name="Jex A.R."/>
            <person name="Gazzola D."/>
            <person name="Li H."/>
            <person name="Toshio Fujiwara R."/>
            <person name="Zhan B."/>
            <person name="Aroian R.V."/>
            <person name="Pafco B."/>
            <person name="Schwarz E.M."/>
        </authorList>
    </citation>
    <scope>NUCLEOTIDE SEQUENCE [LARGE SCALE GENOMIC DNA]</scope>
    <source>
        <strain evidence="2 3">Aroian</strain>
        <tissue evidence="2">Whole animal</tissue>
    </source>
</reference>
<gene>
    <name evidence="2" type="primary">Necator_chrX.g21284</name>
    <name evidence="2" type="ORF">RB195_021123</name>
</gene>
<accession>A0ABR1E9Q1</accession>
<dbReference type="EMBL" id="JAVFWL010000006">
    <property type="protein sequence ID" value="KAK6759343.1"/>
    <property type="molecule type" value="Genomic_DNA"/>
</dbReference>
<name>A0ABR1E9Q1_NECAM</name>
<proteinExistence type="predicted"/>
<keyword evidence="3" id="KW-1185">Reference proteome</keyword>
<protein>
    <recommendedName>
        <fullName evidence="4">CUB domain-containing protein</fullName>
    </recommendedName>
</protein>
<feature type="region of interest" description="Disordered" evidence="1">
    <location>
        <begin position="52"/>
        <end position="73"/>
    </location>
</feature>
<evidence type="ECO:0000313" key="2">
    <source>
        <dbReference type="EMBL" id="KAK6759343.1"/>
    </source>
</evidence>